<dbReference type="SUPFAM" id="SSF140376">
    <property type="entry name" value="ChaB-like"/>
    <property type="match status" value="1"/>
</dbReference>
<dbReference type="Pfam" id="PF06150">
    <property type="entry name" value="ChaB"/>
    <property type="match status" value="1"/>
</dbReference>
<feature type="compositionally biased region" description="Basic and acidic residues" evidence="1">
    <location>
        <begin position="115"/>
        <end position="133"/>
    </location>
</feature>
<organism evidence="2 3">
    <name type="scientific">Oxyplax ochracea nucleopolyhedrovirus</name>
    <dbReference type="NCBI Taxonomy" id="2083176"/>
    <lineage>
        <taxon>Viruses</taxon>
        <taxon>Viruses incertae sedis</taxon>
        <taxon>Naldaviricetes</taxon>
        <taxon>Lefavirales</taxon>
        <taxon>Baculoviridae</taxon>
        <taxon>Alphabaculovirus</taxon>
        <taxon>Alphabaculovirus oxochraceae</taxon>
    </lineage>
</organism>
<dbReference type="EMBL" id="MF143631">
    <property type="protein sequence ID" value="AVA31176.1"/>
    <property type="molecule type" value="Genomic_DNA"/>
</dbReference>
<name>A0A2L0WU53_9ABAC</name>
<feature type="region of interest" description="Disordered" evidence="1">
    <location>
        <begin position="90"/>
        <end position="148"/>
    </location>
</feature>
<accession>A0A2L0WU53</accession>
<evidence type="ECO:0000313" key="2">
    <source>
        <dbReference type="EMBL" id="AVA31176.1"/>
    </source>
</evidence>
<gene>
    <name evidence="2" type="ORF">Oxoc_ORF77</name>
</gene>
<sequence length="167" mass="19827">MYKISDILYKEKMPHRAKKLFTKTFLENHKLNAGDEEVALIKAKKALEDKYVKVNLLRDSWIPRKAAYEIIKDDIDNEDDDDVNFLNKTTLSSNKNYKNDDNNYNSSSDYESDDENLKDTSESDNEHLNDKNKQSHFQHSTKKRKRFYVDTSDDDEENFIRNKKFTL</sequence>
<dbReference type="InterPro" id="IPR037205">
    <property type="entry name" value="ChaB_sf"/>
</dbReference>
<evidence type="ECO:0000313" key="3">
    <source>
        <dbReference type="Proteomes" id="UP000297028"/>
    </source>
</evidence>
<evidence type="ECO:0000256" key="1">
    <source>
        <dbReference type="SAM" id="MobiDB-lite"/>
    </source>
</evidence>
<reference evidence="2 3" key="1">
    <citation type="journal article" date="2018" name="PLoS ONE">
        <title>Genome analysis of a novel Group I alphabaculovirus obtained from Oxyplax ochracea.</title>
        <authorList>
            <person name="Wang J."/>
            <person name="Hou D."/>
            <person name="Wang Q."/>
            <person name="Kuang W."/>
            <person name="Zhang L."/>
            <person name="Li J."/>
            <person name="Shen S."/>
            <person name="Deng F."/>
            <person name="Wang H."/>
            <person name="Hu Z."/>
            <person name="Wang M."/>
        </authorList>
    </citation>
    <scope>NUCLEOTIDE SEQUENCE [LARGE SCALE GENOMIC DNA]</scope>
    <source>
        <strain evidence="2">435</strain>
    </source>
</reference>
<dbReference type="Proteomes" id="UP000297028">
    <property type="component" value="Segment"/>
</dbReference>
<proteinExistence type="predicted"/>
<feature type="compositionally biased region" description="Basic residues" evidence="1">
    <location>
        <begin position="134"/>
        <end position="146"/>
    </location>
</feature>
<feature type="compositionally biased region" description="Low complexity" evidence="1">
    <location>
        <begin position="92"/>
        <end position="109"/>
    </location>
</feature>
<dbReference type="InterPro" id="IPR009317">
    <property type="entry name" value="ChaB"/>
</dbReference>
<protein>
    <submittedName>
        <fullName evidence="2">Ac58/ac59</fullName>
    </submittedName>
</protein>
<keyword evidence="3" id="KW-1185">Reference proteome</keyword>